<dbReference type="EMBL" id="LR131271">
    <property type="protein sequence ID" value="VDR29574.1"/>
    <property type="molecule type" value="Genomic_DNA"/>
</dbReference>
<organism evidence="1 2">
    <name type="scientific">Raoultella terrigena</name>
    <name type="common">Klebsiella terrigena</name>
    <dbReference type="NCBI Taxonomy" id="577"/>
    <lineage>
        <taxon>Bacteria</taxon>
        <taxon>Pseudomonadati</taxon>
        <taxon>Pseudomonadota</taxon>
        <taxon>Gammaproteobacteria</taxon>
        <taxon>Enterobacterales</taxon>
        <taxon>Enterobacteriaceae</taxon>
        <taxon>Klebsiella/Raoultella group</taxon>
        <taxon>Raoultella</taxon>
    </lineage>
</organism>
<dbReference type="AlphaFoldDB" id="A0A3P8J5P6"/>
<protein>
    <submittedName>
        <fullName evidence="1">L-2-hydroxyglutarate oxidase LhgO</fullName>
        <ecNumber evidence="1">1.1.3.15</ecNumber>
    </submittedName>
</protein>
<sequence>MTSAEKCWSPPRRWRWRGCGRCGIAPRPTACSANGLARRRCASGKPNITGTGAIFVPASGIVSYREVTEAMAKAFVAGGGEIVYAAEVSALKEHAPPAWSSTLNGDRNLKPPR</sequence>
<evidence type="ECO:0000313" key="1">
    <source>
        <dbReference type="EMBL" id="VDR29574.1"/>
    </source>
</evidence>
<dbReference type="GO" id="GO:0003973">
    <property type="term" value="F:(S)-2-hydroxy-acid oxidase activity"/>
    <property type="evidence" value="ECO:0007669"/>
    <property type="project" value="UniProtKB-EC"/>
</dbReference>
<name>A0A3P8J5P6_RAOTE</name>
<accession>A0A3P8J5P6</accession>
<dbReference type="Proteomes" id="UP000274346">
    <property type="component" value="Chromosome"/>
</dbReference>
<gene>
    <name evidence="1" type="primary">lhgO_2</name>
    <name evidence="1" type="ORF">NCTC13098_05984</name>
</gene>
<dbReference type="Gene3D" id="3.50.50.60">
    <property type="entry name" value="FAD/NAD(P)-binding domain"/>
    <property type="match status" value="1"/>
</dbReference>
<reference evidence="1 2" key="1">
    <citation type="submission" date="2018-12" db="EMBL/GenBank/DDBJ databases">
        <authorList>
            <consortium name="Pathogen Informatics"/>
        </authorList>
    </citation>
    <scope>NUCLEOTIDE SEQUENCE [LARGE SCALE GENOMIC DNA]</scope>
    <source>
        <strain evidence="1 2">NCTC13098</strain>
    </source>
</reference>
<proteinExistence type="predicted"/>
<dbReference type="KEGG" id="rtg:NCTC13098_05984"/>
<dbReference type="EC" id="1.1.3.15" evidence="1"/>
<keyword evidence="1" id="KW-0560">Oxidoreductase</keyword>
<dbReference type="InterPro" id="IPR036188">
    <property type="entry name" value="FAD/NAD-bd_sf"/>
</dbReference>
<evidence type="ECO:0000313" key="2">
    <source>
        <dbReference type="Proteomes" id="UP000274346"/>
    </source>
</evidence>
<dbReference type="Gene3D" id="3.30.9.10">
    <property type="entry name" value="D-Amino Acid Oxidase, subunit A, domain 2"/>
    <property type="match status" value="1"/>
</dbReference>